<comment type="caution">
    <text evidence="1">The sequence shown here is derived from an EMBL/GenBank/DDBJ whole genome shotgun (WGS) entry which is preliminary data.</text>
</comment>
<evidence type="ECO:0000313" key="1">
    <source>
        <dbReference type="EMBL" id="GAG59792.1"/>
    </source>
</evidence>
<accession>X0ZNZ6</accession>
<sequence length="201" mass="23305">MALARIDHNMAWDEWKKNTLAMHAEQYPEVWYGTWSGPDTYNSELSSYPGQTGFDDSLLSDISEEDDIRKLTRGLNWTDFPVLNLHPHAWPLYNIIHLIGAEFTKEGLKLTPVLPKEEYQFSSPILGFEKSKTGYSGWYAPKVEGNWKITLELTQKEIQEFKFLEINDKEDTPIKIDNKIIFEGKSSPNSPLKWKLTKDSY</sequence>
<dbReference type="AlphaFoldDB" id="X0ZNZ6"/>
<name>X0ZNZ6_9ZZZZ</name>
<organism evidence="1">
    <name type="scientific">marine sediment metagenome</name>
    <dbReference type="NCBI Taxonomy" id="412755"/>
    <lineage>
        <taxon>unclassified sequences</taxon>
        <taxon>metagenomes</taxon>
        <taxon>ecological metagenomes</taxon>
    </lineage>
</organism>
<protein>
    <submittedName>
        <fullName evidence="1">Uncharacterized protein</fullName>
    </submittedName>
</protein>
<dbReference type="EMBL" id="BART01007567">
    <property type="protein sequence ID" value="GAG59792.1"/>
    <property type="molecule type" value="Genomic_DNA"/>
</dbReference>
<gene>
    <name evidence="1" type="ORF">S01H4_17198</name>
</gene>
<reference evidence="1" key="1">
    <citation type="journal article" date="2014" name="Front. Microbiol.">
        <title>High frequency of phylogenetically diverse reductive dehalogenase-homologous genes in deep subseafloor sedimentary metagenomes.</title>
        <authorList>
            <person name="Kawai M."/>
            <person name="Futagami T."/>
            <person name="Toyoda A."/>
            <person name="Takaki Y."/>
            <person name="Nishi S."/>
            <person name="Hori S."/>
            <person name="Arai W."/>
            <person name="Tsubouchi T."/>
            <person name="Morono Y."/>
            <person name="Uchiyama I."/>
            <person name="Ito T."/>
            <person name="Fujiyama A."/>
            <person name="Inagaki F."/>
            <person name="Takami H."/>
        </authorList>
    </citation>
    <scope>NUCLEOTIDE SEQUENCE</scope>
    <source>
        <strain evidence="1">Expedition CK06-06</strain>
    </source>
</reference>
<proteinExistence type="predicted"/>